<protein>
    <submittedName>
        <fullName evidence="2">Saccharopine dehydrogenase NADP-binding domain-containing protein</fullName>
    </submittedName>
</protein>
<feature type="domain" description="Saccharopine dehydrogenase NADP binding" evidence="1">
    <location>
        <begin position="8"/>
        <end position="110"/>
    </location>
</feature>
<accession>A0A9D1HXG8</accession>
<dbReference type="InterPro" id="IPR023181">
    <property type="entry name" value="Homospermid_syn-like_C"/>
</dbReference>
<proteinExistence type="predicted"/>
<sequence>MIKYSGKIVQFGFGAVGKSFFEKVSHEIQFDENNYIVITRNQFEFEPYMNLGGISANFFVCDINKDNFKEVFSTFLSQGDILIDFADTVGTRDLCQWCSENNIMYLNTGEADWPENWYSIFNENLLKKELRKKYENDPRYNQYPIVLQHGNNPGLVSHFVQAGIEYIVHTQYKKDKHLKQLLKENKLNEIARILKIRMIHVNDIDLQKVKEEYNENKLVSTWCCDSFFFELLSEATQNIGTHERLKEKDQYRMLDLERGFLEYTKLACDMKCRTYYPNGTFEGYLVPHEETITIADHLSIVEDGKTVYRPSVMFVYSPCDLAKEYLEKSKVNDYPNPDPKKPQDVENEIGNSIVRGHIYPNDSEIVYQEKIEEGTEYVGVLLIGEKFDPVWVGNRIELSYLYRHKKDSYWQTPTITPVAMSALAALCWMLKHQHQGGIYFPDDILDYHYILKIAEKYISKTIYKTFDKKLLADKLEIDFSDIQSKDFFAKEKE</sequence>
<evidence type="ECO:0000259" key="1">
    <source>
        <dbReference type="Pfam" id="PF03435"/>
    </source>
</evidence>
<dbReference type="Pfam" id="PF03435">
    <property type="entry name" value="Sacchrp_dh_NADP"/>
    <property type="match status" value="1"/>
</dbReference>
<gene>
    <name evidence="2" type="ORF">IAD49_05605</name>
</gene>
<dbReference type="Proteomes" id="UP000824087">
    <property type="component" value="Unassembled WGS sequence"/>
</dbReference>
<organism evidence="2 3">
    <name type="scientific">Candidatus Fimihabitans intestinipullorum</name>
    <dbReference type="NCBI Taxonomy" id="2840820"/>
    <lineage>
        <taxon>Bacteria</taxon>
        <taxon>Bacillati</taxon>
        <taxon>Mycoplasmatota</taxon>
        <taxon>Mycoplasmatota incertae sedis</taxon>
        <taxon>Candidatus Fimihabitans</taxon>
    </lineage>
</organism>
<dbReference type="Gene3D" id="3.30.360.30">
    <property type="entry name" value="homospermidine synthase like"/>
    <property type="match status" value="1"/>
</dbReference>
<comment type="caution">
    <text evidence="2">The sequence shown here is derived from an EMBL/GenBank/DDBJ whole genome shotgun (WGS) entry which is preliminary data.</text>
</comment>
<evidence type="ECO:0000313" key="3">
    <source>
        <dbReference type="Proteomes" id="UP000824087"/>
    </source>
</evidence>
<evidence type="ECO:0000313" key="2">
    <source>
        <dbReference type="EMBL" id="HIU23040.1"/>
    </source>
</evidence>
<dbReference type="AlphaFoldDB" id="A0A9D1HXG8"/>
<dbReference type="InterPro" id="IPR005097">
    <property type="entry name" value="Sacchrp_dh_NADP-bd"/>
</dbReference>
<dbReference type="EMBL" id="DVML01000033">
    <property type="protein sequence ID" value="HIU23040.1"/>
    <property type="molecule type" value="Genomic_DNA"/>
</dbReference>
<reference evidence="2" key="1">
    <citation type="submission" date="2020-10" db="EMBL/GenBank/DDBJ databases">
        <authorList>
            <person name="Gilroy R."/>
        </authorList>
    </citation>
    <scope>NUCLEOTIDE SEQUENCE</scope>
    <source>
        <strain evidence="2">CHK197-8231</strain>
    </source>
</reference>
<dbReference type="Gene3D" id="3.40.50.720">
    <property type="entry name" value="NAD(P)-binding Rossmann-like Domain"/>
    <property type="match status" value="1"/>
</dbReference>
<name>A0A9D1HXG8_9BACT</name>
<reference evidence="2" key="2">
    <citation type="journal article" date="2021" name="PeerJ">
        <title>Extensive microbial diversity within the chicken gut microbiome revealed by metagenomics and culture.</title>
        <authorList>
            <person name="Gilroy R."/>
            <person name="Ravi A."/>
            <person name="Getino M."/>
            <person name="Pursley I."/>
            <person name="Horton D.L."/>
            <person name="Alikhan N.F."/>
            <person name="Baker D."/>
            <person name="Gharbi K."/>
            <person name="Hall N."/>
            <person name="Watson M."/>
            <person name="Adriaenssens E.M."/>
            <person name="Foster-Nyarko E."/>
            <person name="Jarju S."/>
            <person name="Secka A."/>
            <person name="Antonio M."/>
            <person name="Oren A."/>
            <person name="Chaudhuri R.R."/>
            <person name="La Ragione R."/>
            <person name="Hildebrand F."/>
            <person name="Pallen M.J."/>
        </authorList>
    </citation>
    <scope>NUCLEOTIDE SEQUENCE</scope>
    <source>
        <strain evidence="2">CHK197-8231</strain>
    </source>
</reference>